<accession>A0AAP0K0S8</accession>
<dbReference type="Proteomes" id="UP001420932">
    <property type="component" value="Unassembled WGS sequence"/>
</dbReference>
<reference evidence="1 2" key="1">
    <citation type="submission" date="2024-01" db="EMBL/GenBank/DDBJ databases">
        <title>Genome assemblies of Stephania.</title>
        <authorList>
            <person name="Yang L."/>
        </authorList>
    </citation>
    <scope>NUCLEOTIDE SEQUENCE [LARGE SCALE GENOMIC DNA]</scope>
    <source>
        <strain evidence="1">YNDBR</strain>
        <tissue evidence="1">Leaf</tissue>
    </source>
</reference>
<dbReference type="EMBL" id="JBBNAF010000005">
    <property type="protein sequence ID" value="KAK9143195.1"/>
    <property type="molecule type" value="Genomic_DNA"/>
</dbReference>
<proteinExistence type="predicted"/>
<name>A0AAP0K0S8_9MAGN</name>
<comment type="caution">
    <text evidence="1">The sequence shown here is derived from an EMBL/GenBank/DDBJ whole genome shotgun (WGS) entry which is preliminary data.</text>
</comment>
<keyword evidence="2" id="KW-1185">Reference proteome</keyword>
<dbReference type="AlphaFoldDB" id="A0AAP0K0S8"/>
<gene>
    <name evidence="1" type="ORF">Syun_012595</name>
</gene>
<evidence type="ECO:0000313" key="2">
    <source>
        <dbReference type="Proteomes" id="UP001420932"/>
    </source>
</evidence>
<organism evidence="1 2">
    <name type="scientific">Stephania yunnanensis</name>
    <dbReference type="NCBI Taxonomy" id="152371"/>
    <lineage>
        <taxon>Eukaryota</taxon>
        <taxon>Viridiplantae</taxon>
        <taxon>Streptophyta</taxon>
        <taxon>Embryophyta</taxon>
        <taxon>Tracheophyta</taxon>
        <taxon>Spermatophyta</taxon>
        <taxon>Magnoliopsida</taxon>
        <taxon>Ranunculales</taxon>
        <taxon>Menispermaceae</taxon>
        <taxon>Menispermoideae</taxon>
        <taxon>Cissampelideae</taxon>
        <taxon>Stephania</taxon>
    </lineage>
</organism>
<evidence type="ECO:0000313" key="1">
    <source>
        <dbReference type="EMBL" id="KAK9143195.1"/>
    </source>
</evidence>
<protein>
    <submittedName>
        <fullName evidence="1">Uncharacterized protein</fullName>
    </submittedName>
</protein>
<sequence length="62" mass="7115">MDRRLDFDEFDDARDSNGFEDHSELYFTKFSCDLNDFNKLALNSINGHQGLRSRVSGALIEA</sequence>